<dbReference type="Pfam" id="PF12841">
    <property type="entry name" value="YvrJ"/>
    <property type="match status" value="1"/>
</dbReference>
<keyword evidence="1" id="KW-0472">Membrane</keyword>
<proteinExistence type="predicted"/>
<feature type="transmembrane region" description="Helical" evidence="1">
    <location>
        <begin position="6"/>
        <end position="28"/>
    </location>
</feature>
<accession>A0ABX7VTR3</accession>
<dbReference type="RefSeq" id="WP_209366502.1">
    <property type="nucleotide sequence ID" value="NZ_CP046956.1"/>
</dbReference>
<keyword evidence="1" id="KW-1133">Transmembrane helix</keyword>
<reference evidence="2 3" key="1">
    <citation type="submission" date="2019-12" db="EMBL/GenBank/DDBJ databases">
        <title>The whole genome sequencing of a strain isolated from a Mars analog, Dalangtan Playa.</title>
        <authorList>
            <person name="Huang T."/>
        </authorList>
    </citation>
    <scope>NUCLEOTIDE SEQUENCE [LARGE SCALE GENOMIC DNA]</scope>
    <source>
        <strain evidence="2 3">DP4-553-S</strain>
    </source>
</reference>
<dbReference type="InterPro" id="IPR024419">
    <property type="entry name" value="YvrJ"/>
</dbReference>
<organism evidence="2 3">
    <name type="scientific">Sediminibacillus dalangtanensis</name>
    <dbReference type="NCBI Taxonomy" id="2729421"/>
    <lineage>
        <taxon>Bacteria</taxon>
        <taxon>Bacillati</taxon>
        <taxon>Bacillota</taxon>
        <taxon>Bacilli</taxon>
        <taxon>Bacillales</taxon>
        <taxon>Bacillaceae</taxon>
        <taxon>Sediminibacillus</taxon>
    </lineage>
</organism>
<keyword evidence="3" id="KW-1185">Reference proteome</keyword>
<evidence type="ECO:0000256" key="1">
    <source>
        <dbReference type="SAM" id="Phobius"/>
    </source>
</evidence>
<protein>
    <submittedName>
        <fullName evidence="2">YvrJ family protein</fullName>
    </submittedName>
</protein>
<gene>
    <name evidence="2" type="ORF">ERJ70_00735</name>
</gene>
<evidence type="ECO:0000313" key="3">
    <source>
        <dbReference type="Proteomes" id="UP000665043"/>
    </source>
</evidence>
<keyword evidence="1" id="KW-0812">Transmembrane</keyword>
<sequence length="51" mass="6015">MNSFDFPLWVTLLGNFGFPIAVTVYLFFRFERKIENLETVINELSTKLSQK</sequence>
<dbReference type="EMBL" id="CP046956">
    <property type="protein sequence ID" value="QTM97976.1"/>
    <property type="molecule type" value="Genomic_DNA"/>
</dbReference>
<name>A0ABX7VTR3_9BACI</name>
<dbReference type="Proteomes" id="UP000665043">
    <property type="component" value="Chromosome"/>
</dbReference>
<evidence type="ECO:0000313" key="2">
    <source>
        <dbReference type="EMBL" id="QTM97976.1"/>
    </source>
</evidence>